<dbReference type="PANTHER" id="PTHR31078:SF1">
    <property type="entry name" value="CILIA- AND FLAGELLA-ASSOCIATED PROTEIN 300"/>
    <property type="match status" value="1"/>
</dbReference>
<dbReference type="PANTHER" id="PTHR31078">
    <property type="entry name" value="CILIA- AND FLAGELLA-ASSOCIATED PROTEIN 300"/>
    <property type="match status" value="1"/>
</dbReference>
<keyword evidence="8" id="KW-1185">Reference proteome</keyword>
<comment type="caution">
    <text evidence="7">The sequence shown here is derived from an EMBL/GenBank/DDBJ whole genome shotgun (WGS) entry which is preliminary data.</text>
</comment>
<evidence type="ECO:0000256" key="2">
    <source>
        <dbReference type="ARBA" id="ARBA00009205"/>
    </source>
</evidence>
<evidence type="ECO:0000256" key="3">
    <source>
        <dbReference type="ARBA" id="ARBA00022174"/>
    </source>
</evidence>
<gene>
    <name evidence="7" type="ORF">GMRT_14352</name>
</gene>
<name>A0A4Z1SR68_GIAMU</name>
<evidence type="ECO:0000256" key="6">
    <source>
        <dbReference type="ARBA" id="ARBA00023273"/>
    </source>
</evidence>
<proteinExistence type="inferred from homology"/>
<dbReference type="EMBL" id="VDLU01000002">
    <property type="protein sequence ID" value="TNJ28200.1"/>
    <property type="molecule type" value="Genomic_DNA"/>
</dbReference>
<evidence type="ECO:0000256" key="4">
    <source>
        <dbReference type="ARBA" id="ARBA00022490"/>
    </source>
</evidence>
<comment type="similarity">
    <text evidence="2">Belongs to the CFAP300 family.</text>
</comment>
<dbReference type="OrthoDB" id="10259249at2759"/>
<accession>A0A4Z1SR68</accession>
<keyword evidence="6" id="KW-0966">Cell projection</keyword>
<sequence length="258" mass="29558">MTTYQFVINSRFTGMNGLDSDVHEALTQWGIGHSMKMIEFHFSKAFNPADSQRFIDDFFNDEDVRANFLLPDISGMSTRPLPTRGKARFSLMHVQSTHLEGLMPAVSERFISGSSFKGRPPYKPQHLDISIDFEIDEALFDPESTLYQLLSEDWRSDLLCALFSVLRAGGALNQQSSTVEPYLTVTQKLYKILVEPVRLETEDKLTLSHIYCYRILSLGDIDFFPENPDTDLHPGNRCFLVINTLRRHVTLFYNAVYV</sequence>
<dbReference type="Proteomes" id="UP000315496">
    <property type="component" value="Chromosome 2"/>
</dbReference>
<dbReference type="AlphaFoldDB" id="A0A4Z1SR68"/>
<evidence type="ECO:0000313" key="8">
    <source>
        <dbReference type="Proteomes" id="UP000315496"/>
    </source>
</evidence>
<keyword evidence="4" id="KW-0963">Cytoplasm</keyword>
<organism evidence="7 8">
    <name type="scientific">Giardia muris</name>
    <dbReference type="NCBI Taxonomy" id="5742"/>
    <lineage>
        <taxon>Eukaryota</taxon>
        <taxon>Metamonada</taxon>
        <taxon>Diplomonadida</taxon>
        <taxon>Hexamitidae</taxon>
        <taxon>Giardiinae</taxon>
        <taxon>Giardia</taxon>
    </lineage>
</organism>
<reference evidence="7 8" key="1">
    <citation type="submission" date="2019-05" db="EMBL/GenBank/DDBJ databases">
        <title>The compact genome of Giardia muris reveals important steps in the evolution of intestinal protozoan parasites.</title>
        <authorList>
            <person name="Xu F."/>
            <person name="Jimenez-Gonzalez A."/>
            <person name="Einarsson E."/>
            <person name="Astvaldsson A."/>
            <person name="Peirasmaki D."/>
            <person name="Eckmann L."/>
            <person name="Andersson J.O."/>
            <person name="Svard S.G."/>
            <person name="Jerlstrom-Hultqvist J."/>
        </authorList>
    </citation>
    <scope>NUCLEOTIDE SEQUENCE [LARGE SCALE GENOMIC DNA]</scope>
    <source>
        <strain evidence="7 8">Roberts-Thomson</strain>
    </source>
</reference>
<comment type="subcellular location">
    <subcellularLocation>
        <location evidence="1">Cytoplasm</location>
        <location evidence="1">Cytoskeleton</location>
        <location evidence="1">Cilium axoneme</location>
    </subcellularLocation>
</comment>
<protein>
    <recommendedName>
        <fullName evidence="3">Cilia- and flagella-associated protein 300</fullName>
    </recommendedName>
</protein>
<dbReference type="VEuPathDB" id="GiardiaDB:GMRT_14352"/>
<dbReference type="GO" id="GO:0005930">
    <property type="term" value="C:axoneme"/>
    <property type="evidence" value="ECO:0007669"/>
    <property type="project" value="UniProtKB-SubCell"/>
</dbReference>
<dbReference type="Pfam" id="PF14926">
    <property type="entry name" value="CFAP300"/>
    <property type="match status" value="1"/>
</dbReference>
<keyword evidence="5" id="KW-0206">Cytoskeleton</keyword>
<dbReference type="InterPro" id="IPR029416">
    <property type="entry name" value="CFAP300"/>
</dbReference>
<evidence type="ECO:0000256" key="5">
    <source>
        <dbReference type="ARBA" id="ARBA00023212"/>
    </source>
</evidence>
<evidence type="ECO:0000313" key="7">
    <source>
        <dbReference type="EMBL" id="TNJ28200.1"/>
    </source>
</evidence>
<evidence type="ECO:0000256" key="1">
    <source>
        <dbReference type="ARBA" id="ARBA00004430"/>
    </source>
</evidence>